<feature type="compositionally biased region" description="Pro residues" evidence="1">
    <location>
        <begin position="281"/>
        <end position="290"/>
    </location>
</feature>
<accession>J4UBA1</accession>
<dbReference type="KEGG" id="tasa:A1Q1_02928"/>
<keyword evidence="2" id="KW-0732">Signal</keyword>
<comment type="caution">
    <text evidence="4">The sequence shown here is derived from an EMBL/GenBank/DDBJ whole genome shotgun (WGS) entry which is preliminary data.</text>
</comment>
<feature type="chain" id="PRO_5003781728" evidence="2">
    <location>
        <begin position="20"/>
        <end position="341"/>
    </location>
</feature>
<dbReference type="GO" id="GO:0016787">
    <property type="term" value="F:hydrolase activity"/>
    <property type="evidence" value="ECO:0007669"/>
    <property type="project" value="UniProtKB-KW"/>
</dbReference>
<dbReference type="PANTHER" id="PTHR40469">
    <property type="entry name" value="SECRETED GLYCOSYL HYDROLASE"/>
    <property type="match status" value="1"/>
</dbReference>
<name>J4UBA1_TRIAS</name>
<gene>
    <name evidence="4" type="ORF">A1Q1_02928</name>
</gene>
<feature type="compositionally biased region" description="Low complexity" evidence="1">
    <location>
        <begin position="304"/>
        <end position="323"/>
    </location>
</feature>
<dbReference type="HOGENOM" id="CLU_057383_0_0_1"/>
<keyword evidence="4" id="KW-0378">Hydrolase</keyword>
<dbReference type="EMBL" id="ALBS01000214">
    <property type="protein sequence ID" value="EJT48090.1"/>
    <property type="molecule type" value="Genomic_DNA"/>
</dbReference>
<dbReference type="AlphaFoldDB" id="J4UBA1"/>
<dbReference type="Gene3D" id="3.40.50.880">
    <property type="match status" value="1"/>
</dbReference>
<evidence type="ECO:0000256" key="2">
    <source>
        <dbReference type="SAM" id="SignalP"/>
    </source>
</evidence>
<dbReference type="GeneID" id="25986441"/>
<evidence type="ECO:0000256" key="1">
    <source>
        <dbReference type="SAM" id="MobiDB-lite"/>
    </source>
</evidence>
<reference evidence="4 5" key="1">
    <citation type="journal article" date="2012" name="Eukaryot. Cell">
        <title>Draft genome sequence of CBS 2479, the standard type strain of Trichosporon asahii.</title>
        <authorList>
            <person name="Yang R.Y."/>
            <person name="Li H.T."/>
            <person name="Zhu H."/>
            <person name="Zhou G.P."/>
            <person name="Wang M."/>
            <person name="Wang L."/>
        </authorList>
    </citation>
    <scope>NUCLEOTIDE SEQUENCE [LARGE SCALE GENOMIC DNA]</scope>
    <source>
        <strain evidence="5">ATCC 90039 / CBS 2479 / JCM 2466 / KCTC 7840 / NCYC 2677 / UAMH 7654</strain>
    </source>
</reference>
<organism evidence="4 5">
    <name type="scientific">Trichosporon asahii var. asahii (strain ATCC 90039 / CBS 2479 / JCM 2466 / KCTC 7840 / NBRC 103889/ NCYC 2677 / UAMH 7654)</name>
    <name type="common">Yeast</name>
    <dbReference type="NCBI Taxonomy" id="1186058"/>
    <lineage>
        <taxon>Eukaryota</taxon>
        <taxon>Fungi</taxon>
        <taxon>Dikarya</taxon>
        <taxon>Basidiomycota</taxon>
        <taxon>Agaricomycotina</taxon>
        <taxon>Tremellomycetes</taxon>
        <taxon>Trichosporonales</taxon>
        <taxon>Trichosporonaceae</taxon>
        <taxon>Trichosporon</taxon>
    </lineage>
</organism>
<dbReference type="SUPFAM" id="SSF52317">
    <property type="entry name" value="Class I glutamine amidotransferase-like"/>
    <property type="match status" value="1"/>
</dbReference>
<feature type="compositionally biased region" description="Polar residues" evidence="1">
    <location>
        <begin position="292"/>
        <end position="303"/>
    </location>
</feature>
<feature type="domain" description="ThuA-like" evidence="3">
    <location>
        <begin position="32"/>
        <end position="261"/>
    </location>
</feature>
<feature type="signal peptide" evidence="2">
    <location>
        <begin position="1"/>
        <end position="19"/>
    </location>
</feature>
<protein>
    <submittedName>
        <fullName evidence="4">Glycosyl-hydrolase</fullName>
    </submittedName>
</protein>
<dbReference type="VEuPathDB" id="FungiDB:A1Q1_02928"/>
<feature type="region of interest" description="Disordered" evidence="1">
    <location>
        <begin position="271"/>
        <end position="323"/>
    </location>
</feature>
<dbReference type="PANTHER" id="PTHR40469:SF2">
    <property type="entry name" value="GALACTOSE-BINDING DOMAIN-LIKE SUPERFAMILY PROTEIN"/>
    <property type="match status" value="1"/>
</dbReference>
<proteinExistence type="predicted"/>
<dbReference type="InterPro" id="IPR029010">
    <property type="entry name" value="ThuA-like"/>
</dbReference>
<dbReference type="InterPro" id="IPR029062">
    <property type="entry name" value="Class_I_gatase-like"/>
</dbReference>
<dbReference type="RefSeq" id="XP_014179632.1">
    <property type="nucleotide sequence ID" value="XM_014324157.1"/>
</dbReference>
<dbReference type="OrthoDB" id="3482285at2759"/>
<evidence type="ECO:0000313" key="5">
    <source>
        <dbReference type="Proteomes" id="UP000002748"/>
    </source>
</evidence>
<evidence type="ECO:0000259" key="3">
    <source>
        <dbReference type="Pfam" id="PF06283"/>
    </source>
</evidence>
<sequence length="341" mass="37098">MLLLSSFLGGAMLAASANAADIVKVDTWGTPQVLVYSYTEGFRHDSIPTAIETFKKRGKDWGVNFTFTEDPNYFTVDNLMQYDSMLFLQTSEEVLNWDQQGALQRYWQSGGNWVGVHCASSCLRNSDSFYQTVGARFDYHPEFQQATFMPLVKNHPSNRNIPDRWTYKEEVYFFVSDPRDQNATVTMTVDAASFKNEGGNQPPQGSPHPIAWYIENFNGSKPLINGAEKSGRSFYTALGHSNETWNDELFIGHMMGGLVWALDGASTKAYGQGVVGQQRPATPPPPPPKPTNVTNDSVNAQKDGSNATSSAAGASAKPSSGSTRTAAGLLLGVLGAAAALL</sequence>
<dbReference type="Pfam" id="PF06283">
    <property type="entry name" value="ThuA"/>
    <property type="match status" value="1"/>
</dbReference>
<dbReference type="Proteomes" id="UP000002748">
    <property type="component" value="Unassembled WGS sequence"/>
</dbReference>
<evidence type="ECO:0000313" key="4">
    <source>
        <dbReference type="EMBL" id="EJT48090.1"/>
    </source>
</evidence>